<organism evidence="3 4">
    <name type="scientific">Serendipita vermifera MAFF 305830</name>
    <dbReference type="NCBI Taxonomy" id="933852"/>
    <lineage>
        <taxon>Eukaryota</taxon>
        <taxon>Fungi</taxon>
        <taxon>Dikarya</taxon>
        <taxon>Basidiomycota</taxon>
        <taxon>Agaricomycotina</taxon>
        <taxon>Agaricomycetes</taxon>
        <taxon>Sebacinales</taxon>
        <taxon>Serendipitaceae</taxon>
        <taxon>Serendipita</taxon>
    </lineage>
</organism>
<sequence>MEIDEIPEETLDLSGRVTLTSIKAIFNGSYSSVYHGKLGDELAAIKVLKEIPGAKSHTMERKLRRERAVWAGLRHPNVLPLYGFVKDHELFHPFGALISPWRANGNASEFLKDHGEGMSTYERLEMWKGVISGVAYLHGREPVLVHGDLKTANVLIDDQGNPQICDFGLISIYLEEGNSGMTTTSPHTGTDRYLAYELLHEQETVAPTKASDIFALGCIGLELPYGNRKHNLRGQIFADIKAGKPPASRPNPHHNSDETQVWDILDTCWMLAPHDRPDARSILAWIDDSGYFHRQTDQDYTPKPWYTDNIRLEDVRNAQHTQSPYSPNSRADPHRTALPKRSAVHETFPDVANTQLPIDFTRQTGVQGGSFSPSRGEVPWSQPQATQSSAHDWSSGLSETSAPTPAATEGSADPAQSDQDESGFAASGSTSLTGPASRWARFRVPEDIFSNPPDPVRHEIYHQIKREAWFVIQDRERSLTPAEASRIPGSIPGESVLLAFFDRVSDPQGKSVLRCTICMRTNPESQLYPRPDRAKVHMRHHFELRPIPCNRNCGDLYCLRRFFTMRDLAGHVNGKTEPLTICQYCGKNMRSKSLKRHVSSFSHRAPPEVRYNRG</sequence>
<dbReference type="AlphaFoldDB" id="A0A0C3AJS9"/>
<dbReference type="HOGENOM" id="CLU_442901_0_0_1"/>
<dbReference type="GO" id="GO:0005524">
    <property type="term" value="F:ATP binding"/>
    <property type="evidence" value="ECO:0007669"/>
    <property type="project" value="InterPro"/>
</dbReference>
<feature type="compositionally biased region" description="Polar residues" evidence="1">
    <location>
        <begin position="319"/>
        <end position="329"/>
    </location>
</feature>
<feature type="compositionally biased region" description="Polar residues" evidence="1">
    <location>
        <begin position="352"/>
        <end position="373"/>
    </location>
</feature>
<gene>
    <name evidence="3" type="ORF">M408DRAFT_30438</name>
</gene>
<evidence type="ECO:0000256" key="1">
    <source>
        <dbReference type="SAM" id="MobiDB-lite"/>
    </source>
</evidence>
<dbReference type="EMBL" id="KN824444">
    <property type="protein sequence ID" value="KIM20329.1"/>
    <property type="molecule type" value="Genomic_DNA"/>
</dbReference>
<dbReference type="InterPro" id="IPR011009">
    <property type="entry name" value="Kinase-like_dom_sf"/>
</dbReference>
<dbReference type="STRING" id="933852.A0A0C3AJS9"/>
<dbReference type="SUPFAM" id="SSF56112">
    <property type="entry name" value="Protein kinase-like (PK-like)"/>
    <property type="match status" value="1"/>
</dbReference>
<dbReference type="Gene3D" id="1.10.510.10">
    <property type="entry name" value="Transferase(Phosphotransferase) domain 1"/>
    <property type="match status" value="1"/>
</dbReference>
<dbReference type="InterPro" id="IPR050167">
    <property type="entry name" value="Ser_Thr_protein_kinase"/>
</dbReference>
<feature type="region of interest" description="Disordered" evidence="1">
    <location>
        <begin position="319"/>
        <end position="435"/>
    </location>
</feature>
<dbReference type="OrthoDB" id="4062651at2759"/>
<reference evidence="4" key="2">
    <citation type="submission" date="2015-01" db="EMBL/GenBank/DDBJ databases">
        <title>Evolutionary Origins and Diversification of the Mycorrhizal Mutualists.</title>
        <authorList>
            <consortium name="DOE Joint Genome Institute"/>
            <consortium name="Mycorrhizal Genomics Consortium"/>
            <person name="Kohler A."/>
            <person name="Kuo A."/>
            <person name="Nagy L.G."/>
            <person name="Floudas D."/>
            <person name="Copeland A."/>
            <person name="Barry K.W."/>
            <person name="Cichocki N."/>
            <person name="Veneault-Fourrey C."/>
            <person name="LaButti K."/>
            <person name="Lindquist E.A."/>
            <person name="Lipzen A."/>
            <person name="Lundell T."/>
            <person name="Morin E."/>
            <person name="Murat C."/>
            <person name="Riley R."/>
            <person name="Ohm R."/>
            <person name="Sun H."/>
            <person name="Tunlid A."/>
            <person name="Henrissat B."/>
            <person name="Grigoriev I.V."/>
            <person name="Hibbett D.S."/>
            <person name="Martin F."/>
        </authorList>
    </citation>
    <scope>NUCLEOTIDE SEQUENCE [LARGE SCALE GENOMIC DNA]</scope>
    <source>
        <strain evidence="4">MAFF 305830</strain>
    </source>
</reference>
<evidence type="ECO:0000313" key="3">
    <source>
        <dbReference type="EMBL" id="KIM20329.1"/>
    </source>
</evidence>
<evidence type="ECO:0000313" key="4">
    <source>
        <dbReference type="Proteomes" id="UP000054097"/>
    </source>
</evidence>
<dbReference type="SMART" id="SM00220">
    <property type="entry name" value="S_TKc"/>
    <property type="match status" value="1"/>
</dbReference>
<dbReference type="PANTHER" id="PTHR23257">
    <property type="entry name" value="SERINE-THREONINE PROTEIN KINASE"/>
    <property type="match status" value="1"/>
</dbReference>
<dbReference type="InterPro" id="IPR000719">
    <property type="entry name" value="Prot_kinase_dom"/>
</dbReference>
<accession>A0A0C3AJS9</accession>
<feature type="domain" description="Protein kinase" evidence="2">
    <location>
        <begin position="19"/>
        <end position="292"/>
    </location>
</feature>
<protein>
    <recommendedName>
        <fullName evidence="2">Protein kinase domain-containing protein</fullName>
    </recommendedName>
</protein>
<name>A0A0C3AJS9_SERVB</name>
<dbReference type="Proteomes" id="UP000054097">
    <property type="component" value="Unassembled WGS sequence"/>
</dbReference>
<feature type="compositionally biased region" description="Polar residues" evidence="1">
    <location>
        <begin position="381"/>
        <end position="403"/>
    </location>
</feature>
<keyword evidence="4" id="KW-1185">Reference proteome</keyword>
<dbReference type="PROSITE" id="PS00108">
    <property type="entry name" value="PROTEIN_KINASE_ST"/>
    <property type="match status" value="1"/>
</dbReference>
<proteinExistence type="predicted"/>
<dbReference type="GO" id="GO:0004672">
    <property type="term" value="F:protein kinase activity"/>
    <property type="evidence" value="ECO:0007669"/>
    <property type="project" value="InterPro"/>
</dbReference>
<dbReference type="InterPro" id="IPR008271">
    <property type="entry name" value="Ser/Thr_kinase_AS"/>
</dbReference>
<dbReference type="Pfam" id="PF00069">
    <property type="entry name" value="Pkinase"/>
    <property type="match status" value="1"/>
</dbReference>
<dbReference type="PROSITE" id="PS50011">
    <property type="entry name" value="PROTEIN_KINASE_DOM"/>
    <property type="match status" value="1"/>
</dbReference>
<evidence type="ECO:0000259" key="2">
    <source>
        <dbReference type="PROSITE" id="PS50011"/>
    </source>
</evidence>
<reference evidence="3 4" key="1">
    <citation type="submission" date="2014-04" db="EMBL/GenBank/DDBJ databases">
        <authorList>
            <consortium name="DOE Joint Genome Institute"/>
            <person name="Kuo A."/>
            <person name="Zuccaro A."/>
            <person name="Kohler A."/>
            <person name="Nagy L.G."/>
            <person name="Floudas D."/>
            <person name="Copeland A."/>
            <person name="Barry K.W."/>
            <person name="Cichocki N."/>
            <person name="Veneault-Fourrey C."/>
            <person name="LaButti K."/>
            <person name="Lindquist E.A."/>
            <person name="Lipzen A."/>
            <person name="Lundell T."/>
            <person name="Morin E."/>
            <person name="Murat C."/>
            <person name="Sun H."/>
            <person name="Tunlid A."/>
            <person name="Henrissat B."/>
            <person name="Grigoriev I.V."/>
            <person name="Hibbett D.S."/>
            <person name="Martin F."/>
            <person name="Nordberg H.P."/>
            <person name="Cantor M.N."/>
            <person name="Hua S.X."/>
        </authorList>
    </citation>
    <scope>NUCLEOTIDE SEQUENCE [LARGE SCALE GENOMIC DNA]</scope>
    <source>
        <strain evidence="3 4">MAFF 305830</strain>
    </source>
</reference>